<evidence type="ECO:0000256" key="2">
    <source>
        <dbReference type="ARBA" id="ARBA00011900"/>
    </source>
</evidence>
<dbReference type="RefSeq" id="WP_344192713.1">
    <property type="nucleotide sequence ID" value="NZ_BAAAND010000006.1"/>
</dbReference>
<dbReference type="Gene3D" id="1.20.1260.30">
    <property type="match status" value="1"/>
</dbReference>
<comment type="caution">
    <text evidence="10">The sequence shown here is derived from an EMBL/GenBank/DDBJ whole genome shotgun (WGS) entry which is preliminary data.</text>
</comment>
<reference evidence="10 11" key="1">
    <citation type="journal article" date="2019" name="Int. J. Syst. Evol. Microbiol.">
        <title>The Global Catalogue of Microorganisms (GCM) 10K type strain sequencing project: providing services to taxonomists for standard genome sequencing and annotation.</title>
        <authorList>
            <consortium name="The Broad Institute Genomics Platform"/>
            <consortium name="The Broad Institute Genome Sequencing Center for Infectious Disease"/>
            <person name="Wu L."/>
            <person name="Ma J."/>
        </authorList>
    </citation>
    <scope>NUCLEOTIDE SEQUENCE [LARGE SCALE GENOMIC DNA]</scope>
    <source>
        <strain evidence="10 11">JCM 14304</strain>
    </source>
</reference>
<feature type="domain" description="N6 adenine-specific DNA methyltransferase N-terminal" evidence="9">
    <location>
        <begin position="4"/>
        <end position="134"/>
    </location>
</feature>
<dbReference type="EC" id="2.1.1.72" evidence="2"/>
<dbReference type="SUPFAM" id="SSF53335">
    <property type="entry name" value="S-adenosyl-L-methionine-dependent methyltransferases"/>
    <property type="match status" value="1"/>
</dbReference>
<dbReference type="PANTHER" id="PTHR42933">
    <property type="entry name" value="SLR6095 PROTEIN"/>
    <property type="match status" value="1"/>
</dbReference>
<evidence type="ECO:0000259" key="8">
    <source>
        <dbReference type="Pfam" id="PF02384"/>
    </source>
</evidence>
<feature type="domain" description="DNA methylase adenine-specific" evidence="8">
    <location>
        <begin position="149"/>
        <end position="446"/>
    </location>
</feature>
<evidence type="ECO:0000256" key="1">
    <source>
        <dbReference type="ARBA" id="ARBA00006594"/>
    </source>
</evidence>
<dbReference type="EMBL" id="BAAAND010000006">
    <property type="protein sequence ID" value="GAA1587155.1"/>
    <property type="molecule type" value="Genomic_DNA"/>
</dbReference>
<evidence type="ECO:0000256" key="3">
    <source>
        <dbReference type="ARBA" id="ARBA00022603"/>
    </source>
</evidence>
<comment type="similarity">
    <text evidence="1">Belongs to the N(4)/N(6)-methyltransferase family.</text>
</comment>
<dbReference type="InterPro" id="IPR002052">
    <property type="entry name" value="DNA_methylase_N6_adenine_CS"/>
</dbReference>
<keyword evidence="6" id="KW-0680">Restriction system</keyword>
<keyword evidence="11" id="KW-1185">Reference proteome</keyword>
<accession>A0ABN2DUL0</accession>
<evidence type="ECO:0000256" key="5">
    <source>
        <dbReference type="ARBA" id="ARBA00022691"/>
    </source>
</evidence>
<sequence length="669" mass="74783">MSSLGNFVWSIADQLRGVYKPHQYGNIILPMTILRRLDCLMEPTRDQVRALAALNPNPNALAARVRQQLGLGFYNTSDYDMKKLLSDPDGLKVNLVDYLSRFSANIDVFERFKFENEIATLAEKNRLYLVVSKFAEVDLHPDTVPNAEMGDLFEELIRKFAEASNEEAGEHFTPRDAIRLMVDLLFAEDNDALLEPGVVRSVYDPTAGTGGMLSVAEEHLKTQNPDARLMLFGQEINDQSYAICKSDMIAKGQDATNIRLGDTLAEDLFADRYFDYCLSNPPYGVDWKASEDRIKAERAAAGEHSRFAAGLPKIGDGQMLFLTHLAHKMRPAHEGGGRAGIVLNGSPLFNGAAGSGESEIRRWLFENDLVDAIVALPMNMFYNTGISTFVWILDNTKPAERTGKVQLIDASSFFVKMRKNLGDKSREVTEADRNRIVRIYDRFEEQGPEDAEHSRVLITTDFGYWTVTVEQPLRLNFACTPDRIEALLVGSSEKGPLKAVDTATLRVALEAFNDDLYTDRAAFLADLKPHLKSAGLTLGAAHLKAVWQGLSERDETANICTDTHGNPEPDTALRETEIVPFGWALPGQTGDSAYGEQHAREIIEAYFDAAIKPHLPDAWIDDAKTKTGYEIPFTRHFYKYVPPRSLEEIDSDLNMLVAEIIHLLQEVEQ</sequence>
<evidence type="ECO:0000256" key="7">
    <source>
        <dbReference type="ARBA" id="ARBA00047942"/>
    </source>
</evidence>
<evidence type="ECO:0000313" key="11">
    <source>
        <dbReference type="Proteomes" id="UP001500190"/>
    </source>
</evidence>
<dbReference type="PROSITE" id="PS00092">
    <property type="entry name" value="N6_MTASE"/>
    <property type="match status" value="1"/>
</dbReference>
<dbReference type="Proteomes" id="UP001500190">
    <property type="component" value="Unassembled WGS sequence"/>
</dbReference>
<evidence type="ECO:0000256" key="4">
    <source>
        <dbReference type="ARBA" id="ARBA00022679"/>
    </source>
</evidence>
<dbReference type="Pfam" id="PF02384">
    <property type="entry name" value="N6_Mtase"/>
    <property type="match status" value="1"/>
</dbReference>
<dbReference type="PANTHER" id="PTHR42933:SF3">
    <property type="entry name" value="TYPE I RESTRICTION ENZYME MJAVIII METHYLASE SUBUNIT"/>
    <property type="match status" value="1"/>
</dbReference>
<keyword evidence="3" id="KW-0489">Methyltransferase</keyword>
<keyword evidence="4" id="KW-0808">Transferase</keyword>
<proteinExistence type="inferred from homology"/>
<evidence type="ECO:0000256" key="6">
    <source>
        <dbReference type="ARBA" id="ARBA00022747"/>
    </source>
</evidence>
<organism evidence="10 11">
    <name type="scientific">Kribbella karoonensis</name>
    <dbReference type="NCBI Taxonomy" id="324851"/>
    <lineage>
        <taxon>Bacteria</taxon>
        <taxon>Bacillati</taxon>
        <taxon>Actinomycetota</taxon>
        <taxon>Actinomycetes</taxon>
        <taxon>Propionibacteriales</taxon>
        <taxon>Kribbellaceae</taxon>
        <taxon>Kribbella</taxon>
    </lineage>
</organism>
<dbReference type="InterPro" id="IPR038333">
    <property type="entry name" value="T1MK-like_N_sf"/>
</dbReference>
<name>A0ABN2DUL0_9ACTN</name>
<dbReference type="InterPro" id="IPR003356">
    <property type="entry name" value="DNA_methylase_A-5"/>
</dbReference>
<keyword evidence="5" id="KW-0949">S-adenosyl-L-methionine</keyword>
<dbReference type="Gene3D" id="3.40.50.150">
    <property type="entry name" value="Vaccinia Virus protein VP39"/>
    <property type="match status" value="1"/>
</dbReference>
<evidence type="ECO:0000313" key="10">
    <source>
        <dbReference type="EMBL" id="GAA1587155.1"/>
    </source>
</evidence>
<dbReference type="InterPro" id="IPR029063">
    <property type="entry name" value="SAM-dependent_MTases_sf"/>
</dbReference>
<dbReference type="PRINTS" id="PR00507">
    <property type="entry name" value="N12N6MTFRASE"/>
</dbReference>
<gene>
    <name evidence="10" type="ORF">GCM10009742_36620</name>
</gene>
<dbReference type="CDD" id="cd02440">
    <property type="entry name" value="AdoMet_MTases"/>
    <property type="match status" value="1"/>
</dbReference>
<comment type="catalytic activity">
    <reaction evidence="7">
        <text>a 2'-deoxyadenosine in DNA + S-adenosyl-L-methionine = an N(6)-methyl-2'-deoxyadenosine in DNA + S-adenosyl-L-homocysteine + H(+)</text>
        <dbReference type="Rhea" id="RHEA:15197"/>
        <dbReference type="Rhea" id="RHEA-COMP:12418"/>
        <dbReference type="Rhea" id="RHEA-COMP:12419"/>
        <dbReference type="ChEBI" id="CHEBI:15378"/>
        <dbReference type="ChEBI" id="CHEBI:57856"/>
        <dbReference type="ChEBI" id="CHEBI:59789"/>
        <dbReference type="ChEBI" id="CHEBI:90615"/>
        <dbReference type="ChEBI" id="CHEBI:90616"/>
        <dbReference type="EC" id="2.1.1.72"/>
    </reaction>
</comment>
<evidence type="ECO:0000259" key="9">
    <source>
        <dbReference type="Pfam" id="PF12161"/>
    </source>
</evidence>
<dbReference type="InterPro" id="IPR022749">
    <property type="entry name" value="D12N6_MeTrfase_N"/>
</dbReference>
<protein>
    <recommendedName>
        <fullName evidence="2">site-specific DNA-methyltransferase (adenine-specific)</fullName>
        <ecNumber evidence="2">2.1.1.72</ecNumber>
    </recommendedName>
</protein>
<dbReference type="InterPro" id="IPR051537">
    <property type="entry name" value="DNA_Adenine_Mtase"/>
</dbReference>
<dbReference type="Pfam" id="PF12161">
    <property type="entry name" value="HsdM_N"/>
    <property type="match status" value="1"/>
</dbReference>